<dbReference type="Pfam" id="PF19783">
    <property type="entry name" value="DUF6268"/>
    <property type="match status" value="1"/>
</dbReference>
<evidence type="ECO:0000256" key="1">
    <source>
        <dbReference type="SAM" id="SignalP"/>
    </source>
</evidence>
<dbReference type="RefSeq" id="WP_394831222.1">
    <property type="nucleotide sequence ID" value="NZ_CP089929.1"/>
</dbReference>
<gene>
    <name evidence="3" type="ORF">LVJ94_32395</name>
</gene>
<proteinExistence type="predicted"/>
<reference evidence="3" key="1">
    <citation type="submission" date="2021-12" db="EMBL/GenBank/DDBJ databases">
        <title>Discovery of the Pendulisporaceae a myxobacterial family with distinct sporulation behavior and unique specialized metabolism.</title>
        <authorList>
            <person name="Garcia R."/>
            <person name="Popoff A."/>
            <person name="Bader C.D."/>
            <person name="Loehr J."/>
            <person name="Walesch S."/>
            <person name="Walt C."/>
            <person name="Boldt J."/>
            <person name="Bunk B."/>
            <person name="Haeckl F.J.F.P.J."/>
            <person name="Gunesch A.P."/>
            <person name="Birkelbach J."/>
            <person name="Nuebel U."/>
            <person name="Pietschmann T."/>
            <person name="Bach T."/>
            <person name="Mueller R."/>
        </authorList>
    </citation>
    <scope>NUCLEOTIDE SEQUENCE</scope>
    <source>
        <strain evidence="3">MSr11367</strain>
    </source>
</reference>
<feature type="signal peptide" evidence="1">
    <location>
        <begin position="1"/>
        <end position="22"/>
    </location>
</feature>
<keyword evidence="4" id="KW-1185">Reference proteome</keyword>
<name>A0ABZ2KSI0_9BACT</name>
<feature type="chain" id="PRO_5046882261" evidence="1">
    <location>
        <begin position="23"/>
        <end position="306"/>
    </location>
</feature>
<dbReference type="EMBL" id="CP089983">
    <property type="protein sequence ID" value="WXB01608.1"/>
    <property type="molecule type" value="Genomic_DNA"/>
</dbReference>
<dbReference type="InterPro" id="IPR046235">
    <property type="entry name" value="DUF6268"/>
</dbReference>
<accession>A0ABZ2KSI0</accession>
<evidence type="ECO:0000259" key="2">
    <source>
        <dbReference type="Pfam" id="PF19783"/>
    </source>
</evidence>
<evidence type="ECO:0000313" key="4">
    <source>
        <dbReference type="Proteomes" id="UP001374803"/>
    </source>
</evidence>
<dbReference type="Proteomes" id="UP001374803">
    <property type="component" value="Chromosome"/>
</dbReference>
<organism evidence="3 4">
    <name type="scientific">Pendulispora rubella</name>
    <dbReference type="NCBI Taxonomy" id="2741070"/>
    <lineage>
        <taxon>Bacteria</taxon>
        <taxon>Pseudomonadati</taxon>
        <taxon>Myxococcota</taxon>
        <taxon>Myxococcia</taxon>
        <taxon>Myxococcales</taxon>
        <taxon>Sorangiineae</taxon>
        <taxon>Pendulisporaceae</taxon>
        <taxon>Pendulispora</taxon>
    </lineage>
</organism>
<keyword evidence="1" id="KW-0732">Signal</keyword>
<protein>
    <submittedName>
        <fullName evidence="3">DUF6268 family outer membrane beta-barrel protein</fullName>
    </submittedName>
</protein>
<feature type="domain" description="DUF6268" evidence="2">
    <location>
        <begin position="76"/>
        <end position="272"/>
    </location>
</feature>
<sequence length="306" mass="33133">MFRLGAVALFTALTSLAPAVHAQTLKMASISYEAYQPSTVENATPGGPASDRSIRVARAELAYPLFFNDGATMLLPSLRYHYIDMGSRNATPENATKLPFDGLHAAMLNVAVMQRVTKWWSLIGSPGIGFASDTSGGPTGDDLVLSASLISLFEVTPTLTLGAGAAVNYRPGNTMVFPLLPFDWQPTTKVAIQGMLPMAISARYRLLEPLTVALEGSLEYERYNVDPEKFGAHRAHIQSTALKGGPALIIHLSRMIHLHPYGGLATGRKLEYFLDGESAEHVTLRGGWYGGLELWFGTSGYRADMQ</sequence>
<evidence type="ECO:0000313" key="3">
    <source>
        <dbReference type="EMBL" id="WXB01608.1"/>
    </source>
</evidence>